<dbReference type="PROSITE" id="PS50206">
    <property type="entry name" value="RHODANESE_3"/>
    <property type="match status" value="1"/>
</dbReference>
<evidence type="ECO:0000313" key="4">
    <source>
        <dbReference type="Proteomes" id="UP000011866"/>
    </source>
</evidence>
<dbReference type="Gene3D" id="2.60.120.10">
    <property type="entry name" value="Jelly Rolls"/>
    <property type="match status" value="2"/>
</dbReference>
<dbReference type="eggNOG" id="COG0607">
    <property type="taxonomic scope" value="Bacteria"/>
</dbReference>
<keyword evidence="3" id="KW-0808">Transferase</keyword>
<dbReference type="Pfam" id="PF00581">
    <property type="entry name" value="Rhodanese"/>
    <property type="match status" value="1"/>
</dbReference>
<evidence type="ECO:0000313" key="3">
    <source>
        <dbReference type="EMBL" id="CCU71214.1"/>
    </source>
</evidence>
<dbReference type="HOGENOM" id="CLU_050367_0_0_6"/>
<dbReference type="eggNOG" id="COG0664">
    <property type="taxonomic scope" value="Bacteria"/>
</dbReference>
<dbReference type="InterPro" id="IPR014710">
    <property type="entry name" value="RmlC-like_jellyroll"/>
</dbReference>
<dbReference type="Gene3D" id="3.40.250.10">
    <property type="entry name" value="Rhodanese-like domain"/>
    <property type="match status" value="1"/>
</dbReference>
<dbReference type="GO" id="GO:0016301">
    <property type="term" value="F:kinase activity"/>
    <property type="evidence" value="ECO:0007669"/>
    <property type="project" value="UniProtKB-KW"/>
</dbReference>
<dbReference type="Proteomes" id="UP000011866">
    <property type="component" value="Chromosome"/>
</dbReference>
<dbReference type="RefSeq" id="WP_015485951.1">
    <property type="nucleotide sequence ID" value="NC_020888.1"/>
</dbReference>
<dbReference type="EMBL" id="HF680312">
    <property type="protein sequence ID" value="CCU71214.1"/>
    <property type="molecule type" value="Genomic_DNA"/>
</dbReference>
<dbReference type="InterPro" id="IPR036873">
    <property type="entry name" value="Rhodanese-like_dom_sf"/>
</dbReference>
<gene>
    <name evidence="3" type="ORF">TOL_0776</name>
</gene>
<accession>M5E0E2</accession>
<dbReference type="SUPFAM" id="SSF51206">
    <property type="entry name" value="cAMP-binding domain-like"/>
    <property type="match status" value="2"/>
</dbReference>
<dbReference type="PROSITE" id="PS50042">
    <property type="entry name" value="CNMP_BINDING_3"/>
    <property type="match status" value="1"/>
</dbReference>
<dbReference type="InterPro" id="IPR000595">
    <property type="entry name" value="cNMP-bd_dom"/>
</dbReference>
<organism evidence="3 4">
    <name type="scientific">Thalassolituus oleivorans MIL-1</name>
    <dbReference type="NCBI Taxonomy" id="1298593"/>
    <lineage>
        <taxon>Bacteria</taxon>
        <taxon>Pseudomonadati</taxon>
        <taxon>Pseudomonadota</taxon>
        <taxon>Gammaproteobacteria</taxon>
        <taxon>Oceanospirillales</taxon>
        <taxon>Oceanospirillaceae</taxon>
        <taxon>Thalassolituus</taxon>
    </lineage>
</organism>
<dbReference type="SUPFAM" id="SSF52821">
    <property type="entry name" value="Rhodanese/Cell cycle control phosphatase"/>
    <property type="match status" value="1"/>
</dbReference>
<dbReference type="CDD" id="cd00038">
    <property type="entry name" value="CAP_ED"/>
    <property type="match status" value="1"/>
</dbReference>
<evidence type="ECO:0000259" key="1">
    <source>
        <dbReference type="PROSITE" id="PS50042"/>
    </source>
</evidence>
<dbReference type="GeneID" id="79175734"/>
<feature type="domain" description="Rhodanese" evidence="2">
    <location>
        <begin position="266"/>
        <end position="338"/>
    </location>
</feature>
<dbReference type="AlphaFoldDB" id="M5E0E2"/>
<evidence type="ECO:0000259" key="2">
    <source>
        <dbReference type="PROSITE" id="PS50206"/>
    </source>
</evidence>
<name>M5E0E2_9GAMM</name>
<dbReference type="InterPro" id="IPR018490">
    <property type="entry name" value="cNMP-bd_dom_sf"/>
</dbReference>
<dbReference type="Pfam" id="PF00027">
    <property type="entry name" value="cNMP_binding"/>
    <property type="match status" value="1"/>
</dbReference>
<proteinExistence type="predicted"/>
<keyword evidence="3" id="KW-0418">Kinase</keyword>
<dbReference type="STRING" id="187493.CN03_14215"/>
<protein>
    <submittedName>
        <fullName evidence="3">cAMP-dependent protein kinase regulatory chain</fullName>
    </submittedName>
</protein>
<dbReference type="KEGG" id="tol:TOL_0776"/>
<feature type="domain" description="Cyclic nucleotide-binding" evidence="1">
    <location>
        <begin position="144"/>
        <end position="246"/>
    </location>
</feature>
<dbReference type="SMART" id="SM00100">
    <property type="entry name" value="cNMP"/>
    <property type="match status" value="1"/>
</dbReference>
<dbReference type="CDD" id="cd00158">
    <property type="entry name" value="RHOD"/>
    <property type="match status" value="1"/>
</dbReference>
<keyword evidence="4" id="KW-1185">Reference proteome</keyword>
<sequence>METTLSQQLQRFIPFDEWSEDIIDGLLPHFRIYILDKGKVVFKRGDADEECHFLLKGTMDLADEHFNVTNVDAEDDDNFMALDSTHHIHRYAGITTSECEFVSVKRAHLDLISTWAELRTDIRQSGDTEDDESDWLERLVTSELFNRIPAGNIQKLLSRFEEVPVKLGDEIIRQGEPGEHCYVIKHGRALVTRSDGENIQTLAALTHGNLFGEDALVSSLPRNATITMSSDGVLMRLAKEHFDALLRQPVVTFITAKQIEKLVEEGDTGTVVLDVRHEEEYAADPMLRARNIPLAKLRDRLKELEPAFIYIVAGGNRAEAAAYILSEAGFDARVLKEPQ</sequence>
<dbReference type="PANTHER" id="PTHR23011">
    <property type="entry name" value="CYCLIC NUCLEOTIDE-BINDING DOMAIN CONTAINING PROTEIN"/>
    <property type="match status" value="1"/>
</dbReference>
<dbReference type="PANTHER" id="PTHR23011:SF28">
    <property type="entry name" value="CYCLIC NUCLEOTIDE-BINDING DOMAIN CONTAINING PROTEIN"/>
    <property type="match status" value="1"/>
</dbReference>
<reference evidence="3 4" key="1">
    <citation type="journal article" date="2013" name="Genome Announc.">
        <title>Genome Sequence of Thalassolituus oleivorans MIL-1 (DSM 14913T).</title>
        <authorList>
            <person name="Golyshin P.N."/>
            <person name="Werner J."/>
            <person name="Chernikova T.N."/>
            <person name="Tran H."/>
            <person name="Ferrer M."/>
            <person name="Yakimov M.M."/>
            <person name="Teeling H."/>
            <person name="Golyshina O.V."/>
        </authorList>
    </citation>
    <scope>NUCLEOTIDE SEQUENCE [LARGE SCALE GENOMIC DNA]</scope>
    <source>
        <strain evidence="3 4">MIL-1</strain>
    </source>
</reference>
<dbReference type="InterPro" id="IPR001763">
    <property type="entry name" value="Rhodanese-like_dom"/>
</dbReference>